<feature type="domain" description="Large ribosomal subunit protein bL12 oligomerization" evidence="5">
    <location>
        <begin position="48"/>
        <end position="96"/>
    </location>
</feature>
<dbReference type="SUPFAM" id="SSF54736">
    <property type="entry name" value="ClpS-like"/>
    <property type="match status" value="1"/>
</dbReference>
<dbReference type="FunFam" id="3.30.1390.10:FF:000001">
    <property type="entry name" value="50S ribosomal protein L7/L12"/>
    <property type="match status" value="1"/>
</dbReference>
<accession>A0A9P3HKV4</accession>
<dbReference type="GO" id="GO:0003735">
    <property type="term" value="F:structural constituent of ribosome"/>
    <property type="evidence" value="ECO:0007669"/>
    <property type="project" value="InterPro"/>
</dbReference>
<dbReference type="PANTHER" id="PTHR45987:SF4">
    <property type="entry name" value="LARGE RIBOSOMAL SUBUNIT PROTEIN BL12M"/>
    <property type="match status" value="1"/>
</dbReference>
<dbReference type="Pfam" id="PF00542">
    <property type="entry name" value="Ribosomal_L12"/>
    <property type="match status" value="1"/>
</dbReference>
<reference evidence="6" key="2">
    <citation type="journal article" date="2022" name="Microbiol. Resour. Announc.">
        <title>Whole-Genome Sequence of Entomortierella parvispora E1425, a Mucoromycotan Fungus Associated with Burkholderiaceae-Related Endosymbiotic Bacteria.</title>
        <authorList>
            <person name="Herlambang A."/>
            <person name="Guo Y."/>
            <person name="Takashima Y."/>
            <person name="Narisawa K."/>
            <person name="Ohta H."/>
            <person name="Nishizawa T."/>
        </authorList>
    </citation>
    <scope>NUCLEOTIDE SEQUENCE</scope>
    <source>
        <strain evidence="6">E1425</strain>
    </source>
</reference>
<keyword evidence="2 6" id="KW-0689">Ribosomal protein</keyword>
<reference evidence="6" key="1">
    <citation type="submission" date="2021-11" db="EMBL/GenBank/DDBJ databases">
        <authorList>
            <person name="Herlambang A."/>
            <person name="Guo Y."/>
            <person name="Takashima Y."/>
            <person name="Nishizawa T."/>
        </authorList>
    </citation>
    <scope>NUCLEOTIDE SEQUENCE</scope>
    <source>
        <strain evidence="6">E1425</strain>
    </source>
</reference>
<dbReference type="HAMAP" id="MF_00368">
    <property type="entry name" value="Ribosomal_bL12"/>
    <property type="match status" value="1"/>
</dbReference>
<protein>
    <submittedName>
        <fullName evidence="6">Large subunit ribosomal protein L7/L12</fullName>
    </submittedName>
</protein>
<keyword evidence="3" id="KW-0687">Ribonucleoprotein</keyword>
<dbReference type="GO" id="GO:0005762">
    <property type="term" value="C:mitochondrial large ribosomal subunit"/>
    <property type="evidence" value="ECO:0007669"/>
    <property type="project" value="TreeGrafter"/>
</dbReference>
<dbReference type="Proteomes" id="UP000827284">
    <property type="component" value="Unassembled WGS sequence"/>
</dbReference>
<proteinExistence type="inferred from homology"/>
<dbReference type="AlphaFoldDB" id="A0A9P3HKV4"/>
<dbReference type="InterPro" id="IPR014719">
    <property type="entry name" value="Ribosomal_bL12_C/ClpS-like"/>
</dbReference>
<dbReference type="GO" id="GO:0006412">
    <property type="term" value="P:translation"/>
    <property type="evidence" value="ECO:0007669"/>
    <property type="project" value="InterPro"/>
</dbReference>
<organism evidence="6 7">
    <name type="scientific">Entomortierella parvispora</name>
    <dbReference type="NCBI Taxonomy" id="205924"/>
    <lineage>
        <taxon>Eukaryota</taxon>
        <taxon>Fungi</taxon>
        <taxon>Fungi incertae sedis</taxon>
        <taxon>Mucoromycota</taxon>
        <taxon>Mortierellomycotina</taxon>
        <taxon>Mortierellomycetes</taxon>
        <taxon>Mortierellales</taxon>
        <taxon>Mortierellaceae</taxon>
        <taxon>Entomortierella</taxon>
    </lineage>
</organism>
<dbReference type="EMBL" id="BQFW01000015">
    <property type="protein sequence ID" value="GJJ78456.1"/>
    <property type="molecule type" value="Genomic_DNA"/>
</dbReference>
<evidence type="ECO:0000259" key="5">
    <source>
        <dbReference type="Pfam" id="PF16320"/>
    </source>
</evidence>
<dbReference type="SUPFAM" id="SSF48300">
    <property type="entry name" value="Ribosomal protein L7/12, oligomerisation (N-terminal) domain"/>
    <property type="match status" value="1"/>
</dbReference>
<dbReference type="OrthoDB" id="250175at2759"/>
<feature type="domain" description="Large ribosomal subunit protein bL12 C-terminal" evidence="4">
    <location>
        <begin position="110"/>
        <end position="178"/>
    </location>
</feature>
<dbReference type="InterPro" id="IPR000206">
    <property type="entry name" value="Ribosomal_bL12"/>
</dbReference>
<dbReference type="GO" id="GO:0003729">
    <property type="term" value="F:mRNA binding"/>
    <property type="evidence" value="ECO:0007669"/>
    <property type="project" value="TreeGrafter"/>
</dbReference>
<dbReference type="PANTHER" id="PTHR45987">
    <property type="entry name" value="39S RIBOSOMAL PROTEIN L12"/>
    <property type="match status" value="1"/>
</dbReference>
<evidence type="ECO:0000313" key="6">
    <source>
        <dbReference type="EMBL" id="GJJ78456.1"/>
    </source>
</evidence>
<dbReference type="InterPro" id="IPR008932">
    <property type="entry name" value="Ribosomal_bL12_oligo"/>
</dbReference>
<keyword evidence="7" id="KW-1185">Reference proteome</keyword>
<comment type="caution">
    <text evidence="6">The sequence shown here is derived from an EMBL/GenBank/DDBJ whole genome shotgun (WGS) entry which is preliminary data.</text>
</comment>
<dbReference type="Pfam" id="PF16320">
    <property type="entry name" value="Ribosomal_L12_N"/>
    <property type="match status" value="1"/>
</dbReference>
<evidence type="ECO:0000259" key="4">
    <source>
        <dbReference type="Pfam" id="PF00542"/>
    </source>
</evidence>
<dbReference type="InterPro" id="IPR036235">
    <property type="entry name" value="Ribosomal_bL12_oligo_N_sf"/>
</dbReference>
<dbReference type="Gene3D" id="1.20.5.710">
    <property type="entry name" value="Single helix bin"/>
    <property type="match status" value="1"/>
</dbReference>
<sequence length="178" mass="18905">MLRTISARLAPRTVSRIAPRVAVSRVANYSTASDKLEAPGSSKDVDPKIVSIVDQISGLTLLQTADLVSLLKVRLNIQEIAMPVGGAAAPGQAAAAAPVEEEKVVEKTEFNVKLEKFDAAAKAKLIREIKNIIPGINLVEAKKFVEGAPKVVKEGLNKADAEKLKKTLEDLGATVSLE</sequence>
<evidence type="ECO:0000256" key="1">
    <source>
        <dbReference type="ARBA" id="ARBA00007197"/>
    </source>
</evidence>
<evidence type="ECO:0000256" key="2">
    <source>
        <dbReference type="ARBA" id="ARBA00022980"/>
    </source>
</evidence>
<dbReference type="InterPro" id="IPR013823">
    <property type="entry name" value="Ribosomal_bL12_C"/>
</dbReference>
<evidence type="ECO:0000256" key="3">
    <source>
        <dbReference type="ARBA" id="ARBA00023274"/>
    </source>
</evidence>
<name>A0A9P3HKV4_9FUNG</name>
<comment type="similarity">
    <text evidence="1">Belongs to the bacterial ribosomal protein bL12 family.</text>
</comment>
<gene>
    <name evidence="6" type="ORF">EMPS_10815</name>
</gene>
<evidence type="ECO:0000313" key="7">
    <source>
        <dbReference type="Proteomes" id="UP000827284"/>
    </source>
</evidence>
<dbReference type="Gene3D" id="3.30.1390.10">
    <property type="match status" value="1"/>
</dbReference>